<dbReference type="InterPro" id="IPR036388">
    <property type="entry name" value="WH-like_DNA-bd_sf"/>
</dbReference>
<evidence type="ECO:0000256" key="2">
    <source>
        <dbReference type="ARBA" id="ARBA00005249"/>
    </source>
</evidence>
<dbReference type="PANTHER" id="PTHR13011">
    <property type="entry name" value="TFIIF-ALPHA"/>
    <property type="match status" value="1"/>
</dbReference>
<dbReference type="EMBL" id="JACGCM010002086">
    <property type="protein sequence ID" value="KAF6144959.1"/>
    <property type="molecule type" value="Genomic_DNA"/>
</dbReference>
<gene>
    <name evidence="10" type="ORF">GIB67_013310</name>
</gene>
<evidence type="ECO:0000256" key="4">
    <source>
        <dbReference type="ARBA" id="ARBA00023125"/>
    </source>
</evidence>
<evidence type="ECO:0000256" key="3">
    <source>
        <dbReference type="ARBA" id="ARBA00023015"/>
    </source>
</evidence>
<comment type="subcellular location">
    <subcellularLocation>
        <location evidence="1 8">Nucleus</location>
    </subcellularLocation>
</comment>
<dbReference type="SUPFAM" id="SSF46785">
    <property type="entry name" value="Winged helix' DNA-binding domain"/>
    <property type="match status" value="1"/>
</dbReference>
<keyword evidence="6 8" id="KW-0539">Nucleus</keyword>
<dbReference type="GO" id="GO:0032968">
    <property type="term" value="P:positive regulation of transcription elongation by RNA polymerase II"/>
    <property type="evidence" value="ECO:0007669"/>
    <property type="project" value="InterPro"/>
</dbReference>
<feature type="compositionally biased region" description="Acidic residues" evidence="9">
    <location>
        <begin position="229"/>
        <end position="246"/>
    </location>
</feature>
<name>A0A7J7LQW1_9MAGN</name>
<keyword evidence="3 8" id="KW-0805">Transcription regulation</keyword>
<evidence type="ECO:0000256" key="1">
    <source>
        <dbReference type="ARBA" id="ARBA00004123"/>
    </source>
</evidence>
<dbReference type="InterPro" id="IPR036390">
    <property type="entry name" value="WH_DNA-bd_sf"/>
</dbReference>
<evidence type="ECO:0000256" key="5">
    <source>
        <dbReference type="ARBA" id="ARBA00023163"/>
    </source>
</evidence>
<protein>
    <recommendedName>
        <fullName evidence="8">Transcription initiation factor IIF subunit alpha</fullName>
    </recommendedName>
</protein>
<accession>A0A7J7LQW1</accession>
<feature type="compositionally biased region" description="Polar residues" evidence="9">
    <location>
        <begin position="347"/>
        <end position="357"/>
    </location>
</feature>
<keyword evidence="5 8" id="KW-0804">Transcription</keyword>
<sequence length="472" mass="52712">MSIDLHLSQNCLGCNKLGNWYGSNCKHLTLCLECGKKMVEAKGKCNKCGVTVTRLIREYNVRATPSNDKNYFVGRFVTGLPNFSKKKNADKWNLRKEGLQGRQPTDAMREKYKNKPWLLEDEAGQSQYHGLLEGTQSATYYLLMLQGKEFQAIPAGSWYNFSKVAQYKQLTLEEAEEKIKNRRKNAEGYERWMMKAADNGAAAFGKSEIPEDKDNTGATGRGRKKASAEGDEGNFSDRGEEDDEEEESRKNRLKLNKGGDDDEEGLRGGDHDFDDDDVEKGDDWEHEDIFTDDDEQIGDTEDREDLAEVPAPPEIKQVDDDDTSPVLAPKVKDTPKASEKNPIKPTPTGSARVTPPTSKSSKSKRKSGSDDVKVANVTPSKKVKIEVKIENEIKPSTKAMPIASTGPVTEEEIKAILLQMAPIKTTELVGKFKARLRNKEEKDAFSAILKRISKIKKTNAGNLIVLREASEK</sequence>
<feature type="compositionally biased region" description="Basic and acidic residues" evidence="9">
    <location>
        <begin position="330"/>
        <end position="342"/>
    </location>
</feature>
<dbReference type="InterPro" id="IPR011039">
    <property type="entry name" value="TFIIF_interaction"/>
</dbReference>
<comment type="caution">
    <text evidence="10">The sequence shown here is derived from an EMBL/GenBank/DDBJ whole genome shotgun (WGS) entry which is preliminary data.</text>
</comment>
<comment type="function">
    <text evidence="7 8">TFIIF is a general transcription initiation factor that binds to RNA polymerase II and helps to recruit it to the initiation complex in collaboration with TFIIB. It promotes transcription elongation.</text>
</comment>
<dbReference type="SUPFAM" id="SSF50916">
    <property type="entry name" value="Rap30/74 interaction domains"/>
    <property type="match status" value="1"/>
</dbReference>
<evidence type="ECO:0000256" key="6">
    <source>
        <dbReference type="ARBA" id="ARBA00023242"/>
    </source>
</evidence>
<dbReference type="InterPro" id="IPR008851">
    <property type="entry name" value="TFIIF-alpha"/>
</dbReference>
<dbReference type="Gene3D" id="1.10.10.10">
    <property type="entry name" value="Winged helix-like DNA-binding domain superfamily/Winged helix DNA-binding domain"/>
    <property type="match status" value="1"/>
</dbReference>
<dbReference type="GO" id="GO:0006367">
    <property type="term" value="P:transcription initiation at RNA polymerase II promoter"/>
    <property type="evidence" value="ECO:0007669"/>
    <property type="project" value="InterPro"/>
</dbReference>
<evidence type="ECO:0000256" key="8">
    <source>
        <dbReference type="RuleBase" id="RU366044"/>
    </source>
</evidence>
<keyword evidence="4 8" id="KW-0238">DNA-binding</keyword>
<proteinExistence type="inferred from homology"/>
<comment type="similarity">
    <text evidence="2 8">Belongs to the TFIIF alpha subunit family.</text>
</comment>
<dbReference type="Proteomes" id="UP000541444">
    <property type="component" value="Unassembled WGS sequence"/>
</dbReference>
<evidence type="ECO:0000313" key="10">
    <source>
        <dbReference type="EMBL" id="KAF6144959.1"/>
    </source>
</evidence>
<feature type="compositionally biased region" description="Acidic residues" evidence="9">
    <location>
        <begin position="290"/>
        <end position="307"/>
    </location>
</feature>
<dbReference type="GO" id="GO:0003677">
    <property type="term" value="F:DNA binding"/>
    <property type="evidence" value="ECO:0007669"/>
    <property type="project" value="UniProtKB-KW"/>
</dbReference>
<dbReference type="AlphaFoldDB" id="A0A7J7LQW1"/>
<evidence type="ECO:0000256" key="7">
    <source>
        <dbReference type="ARBA" id="ARBA00025232"/>
    </source>
</evidence>
<feature type="region of interest" description="Disordered" evidence="9">
    <location>
        <begin position="203"/>
        <end position="374"/>
    </location>
</feature>
<organism evidence="10 11">
    <name type="scientific">Kingdonia uniflora</name>
    <dbReference type="NCBI Taxonomy" id="39325"/>
    <lineage>
        <taxon>Eukaryota</taxon>
        <taxon>Viridiplantae</taxon>
        <taxon>Streptophyta</taxon>
        <taxon>Embryophyta</taxon>
        <taxon>Tracheophyta</taxon>
        <taxon>Spermatophyta</taxon>
        <taxon>Magnoliopsida</taxon>
        <taxon>Ranunculales</taxon>
        <taxon>Circaeasteraceae</taxon>
        <taxon>Kingdonia</taxon>
    </lineage>
</organism>
<reference evidence="10 11" key="1">
    <citation type="journal article" date="2020" name="IScience">
        <title>Genome Sequencing of the Endangered Kingdonia uniflora (Circaeasteraceae, Ranunculales) Reveals Potential Mechanisms of Evolutionary Specialization.</title>
        <authorList>
            <person name="Sun Y."/>
            <person name="Deng T."/>
            <person name="Zhang A."/>
            <person name="Moore M.J."/>
            <person name="Landis J.B."/>
            <person name="Lin N."/>
            <person name="Zhang H."/>
            <person name="Zhang X."/>
            <person name="Huang J."/>
            <person name="Zhang X."/>
            <person name="Sun H."/>
            <person name="Wang H."/>
        </authorList>
    </citation>
    <scope>NUCLEOTIDE SEQUENCE [LARGE SCALE GENOMIC DNA]</scope>
    <source>
        <strain evidence="10">TB1705</strain>
        <tissue evidence="10">Leaf</tissue>
    </source>
</reference>
<evidence type="ECO:0000256" key="9">
    <source>
        <dbReference type="SAM" id="MobiDB-lite"/>
    </source>
</evidence>
<keyword evidence="11" id="KW-1185">Reference proteome</keyword>
<dbReference type="OrthoDB" id="76676at2759"/>
<dbReference type="Pfam" id="PF05793">
    <property type="entry name" value="TFIIF_alpha"/>
    <property type="match status" value="1"/>
</dbReference>
<evidence type="ECO:0000313" key="11">
    <source>
        <dbReference type="Proteomes" id="UP000541444"/>
    </source>
</evidence>
<dbReference type="GO" id="GO:0016251">
    <property type="term" value="F:RNA polymerase II general transcription initiation factor activity"/>
    <property type="evidence" value="ECO:0007669"/>
    <property type="project" value="TreeGrafter"/>
</dbReference>
<dbReference type="PANTHER" id="PTHR13011:SF0">
    <property type="entry name" value="GENERAL TRANSCRIPTION FACTOR IIF SUBUNIT 1"/>
    <property type="match status" value="1"/>
</dbReference>
<dbReference type="GO" id="GO:0001096">
    <property type="term" value="F:TFIIF-class transcription factor complex binding"/>
    <property type="evidence" value="ECO:0007669"/>
    <property type="project" value="TreeGrafter"/>
</dbReference>
<dbReference type="GO" id="GO:0005674">
    <property type="term" value="C:transcription factor TFIIF complex"/>
    <property type="evidence" value="ECO:0007669"/>
    <property type="project" value="TreeGrafter"/>
</dbReference>